<comment type="caution">
    <text evidence="2">The sequence shown here is derived from an EMBL/GenBank/DDBJ whole genome shotgun (WGS) entry which is preliminary data.</text>
</comment>
<accession>A0ABV8PEA7</accession>
<gene>
    <name evidence="2" type="ORF">ACFOWA_19455</name>
</gene>
<organism evidence="2 3">
    <name type="scientific">Pedobacter lithocola</name>
    <dbReference type="NCBI Taxonomy" id="1908239"/>
    <lineage>
        <taxon>Bacteria</taxon>
        <taxon>Pseudomonadati</taxon>
        <taxon>Bacteroidota</taxon>
        <taxon>Sphingobacteriia</taxon>
        <taxon>Sphingobacteriales</taxon>
        <taxon>Sphingobacteriaceae</taxon>
        <taxon>Pedobacter</taxon>
    </lineage>
</organism>
<dbReference type="RefSeq" id="WP_378988527.1">
    <property type="nucleotide sequence ID" value="NZ_JBHSBW010000016.1"/>
</dbReference>
<keyword evidence="1" id="KW-1133">Transmembrane helix</keyword>
<keyword evidence="1" id="KW-0472">Membrane</keyword>
<sequence length="105" mass="12312">MKKKGLYRLVTLVLLFAMQLSILPFYQIFHKHHYSANEKQGQTVVKKYEKPCCHPFEVTFETDLPRHLTFVCDKPIPASYLDYSNPEFSNQFFHFSNKAPPVTTV</sequence>
<proteinExistence type="predicted"/>
<feature type="transmembrane region" description="Helical" evidence="1">
    <location>
        <begin position="6"/>
        <end position="29"/>
    </location>
</feature>
<evidence type="ECO:0000313" key="2">
    <source>
        <dbReference type="EMBL" id="MFC4213378.1"/>
    </source>
</evidence>
<dbReference type="EMBL" id="JBHSBW010000016">
    <property type="protein sequence ID" value="MFC4213378.1"/>
    <property type="molecule type" value="Genomic_DNA"/>
</dbReference>
<dbReference type="Proteomes" id="UP001595789">
    <property type="component" value="Unassembled WGS sequence"/>
</dbReference>
<evidence type="ECO:0000313" key="3">
    <source>
        <dbReference type="Proteomes" id="UP001595789"/>
    </source>
</evidence>
<keyword evidence="1" id="KW-0812">Transmembrane</keyword>
<reference evidence="3" key="1">
    <citation type="journal article" date="2019" name="Int. J. Syst. Evol. Microbiol.">
        <title>The Global Catalogue of Microorganisms (GCM) 10K type strain sequencing project: providing services to taxonomists for standard genome sequencing and annotation.</title>
        <authorList>
            <consortium name="The Broad Institute Genomics Platform"/>
            <consortium name="The Broad Institute Genome Sequencing Center for Infectious Disease"/>
            <person name="Wu L."/>
            <person name="Ma J."/>
        </authorList>
    </citation>
    <scope>NUCLEOTIDE SEQUENCE [LARGE SCALE GENOMIC DNA]</scope>
    <source>
        <strain evidence="3">CCM 8691</strain>
    </source>
</reference>
<name>A0ABV8PEA7_9SPHI</name>
<keyword evidence="3" id="KW-1185">Reference proteome</keyword>
<evidence type="ECO:0000256" key="1">
    <source>
        <dbReference type="SAM" id="Phobius"/>
    </source>
</evidence>
<protein>
    <submittedName>
        <fullName evidence="2">Uncharacterized protein</fullName>
    </submittedName>
</protein>